<dbReference type="InterPro" id="IPR007815">
    <property type="entry name" value="Emycin_Estase"/>
</dbReference>
<dbReference type="GO" id="GO:0046677">
    <property type="term" value="P:response to antibiotic"/>
    <property type="evidence" value="ECO:0007669"/>
    <property type="project" value="InterPro"/>
</dbReference>
<sequence>MQAGFHIIYSNDINVDAATKGITSMGEHLKNAFKDEYYSIGTDCYETEFLAYDSKSDSRREFEVKNKSQNSIAFLLNDLKVKDAWIDLHKVKENKELNEVLSKKQRMITIGDKFTSWYSCSNKFYTLNMEPCNAYDAIIFIDSVKPVNILK</sequence>
<comment type="caution">
    <text evidence="1">The sequence shown here is derived from an EMBL/GenBank/DDBJ whole genome shotgun (WGS) entry which is preliminary data.</text>
</comment>
<reference evidence="1 2" key="1">
    <citation type="submission" date="2016-06" db="EMBL/GenBank/DDBJ databases">
        <title>Genome sequence of Clostridium acetireducens DSM 10703.</title>
        <authorList>
            <person name="Poehlein A."/>
            <person name="Fluechter S."/>
            <person name="Duerre P."/>
            <person name="Daniel R."/>
        </authorList>
    </citation>
    <scope>NUCLEOTIDE SEQUENCE [LARGE SCALE GENOMIC DNA]</scope>
    <source>
        <strain evidence="1 2">DSM 10703</strain>
    </source>
</reference>
<dbReference type="Proteomes" id="UP000175744">
    <property type="component" value="Unassembled WGS sequence"/>
</dbReference>
<evidence type="ECO:0000313" key="2">
    <source>
        <dbReference type="Proteomes" id="UP000175744"/>
    </source>
</evidence>
<accession>A0A1E8EVY4</accession>
<organism evidence="1 2">
    <name type="scientific">Clostridium acetireducens DSM 10703</name>
    <dbReference type="NCBI Taxonomy" id="1121290"/>
    <lineage>
        <taxon>Bacteria</taxon>
        <taxon>Bacillati</taxon>
        <taxon>Bacillota</taxon>
        <taxon>Clostridia</taxon>
        <taxon>Eubacteriales</taxon>
        <taxon>Clostridiaceae</taxon>
        <taxon>Clostridium</taxon>
    </lineage>
</organism>
<name>A0A1E8EVY4_9CLOT</name>
<proteinExistence type="predicted"/>
<dbReference type="InterPro" id="IPR052036">
    <property type="entry name" value="Hydrolase/PRTase-associated"/>
</dbReference>
<evidence type="ECO:0000313" key="1">
    <source>
        <dbReference type="EMBL" id="OFI01415.1"/>
    </source>
</evidence>
<gene>
    <name evidence="1" type="ORF">CLOACE_21400</name>
</gene>
<dbReference type="EMBL" id="LZFO01000045">
    <property type="protein sequence ID" value="OFI01415.1"/>
    <property type="molecule type" value="Genomic_DNA"/>
</dbReference>
<dbReference type="STRING" id="1121290.CLAOCE_21400"/>
<dbReference type="SUPFAM" id="SSF159501">
    <property type="entry name" value="EreA/ChaN-like"/>
    <property type="match status" value="1"/>
</dbReference>
<dbReference type="Gene3D" id="3.40.1660.10">
    <property type="entry name" value="EreA-like (biosynthetic domain)"/>
    <property type="match status" value="1"/>
</dbReference>
<keyword evidence="2" id="KW-1185">Reference proteome</keyword>
<dbReference type="PANTHER" id="PTHR31299:SF0">
    <property type="entry name" value="ESTERASE, PUTATIVE (AFU_ORTHOLOGUE AFUA_1G05850)-RELATED"/>
    <property type="match status" value="1"/>
</dbReference>
<dbReference type="AlphaFoldDB" id="A0A1E8EVY4"/>
<dbReference type="Pfam" id="PF05139">
    <property type="entry name" value="Erythro_esteras"/>
    <property type="match status" value="1"/>
</dbReference>
<protein>
    <submittedName>
        <fullName evidence="1">Erythromycin esterase</fullName>
    </submittedName>
</protein>
<dbReference type="PANTHER" id="PTHR31299">
    <property type="entry name" value="ESTERASE, PUTATIVE (AFU_ORTHOLOGUE AFUA_1G05850)-RELATED"/>
    <property type="match status" value="1"/>
</dbReference>